<evidence type="ECO:0000313" key="5">
    <source>
        <dbReference type="WBParaSite" id="BXY_1667300.1"/>
    </source>
</evidence>
<dbReference type="WBParaSite" id="BXY_1667300.1">
    <property type="protein sequence ID" value="BXY_1667300.1"/>
    <property type="gene ID" value="BXY_1667300"/>
</dbReference>
<dbReference type="EMBL" id="CAJFCV020000003">
    <property type="protein sequence ID" value="CAG9107208.1"/>
    <property type="molecule type" value="Genomic_DNA"/>
</dbReference>
<dbReference type="EMBL" id="CAJFDI010000003">
    <property type="protein sequence ID" value="CAD5220815.1"/>
    <property type="molecule type" value="Genomic_DNA"/>
</dbReference>
<dbReference type="Proteomes" id="UP000659654">
    <property type="component" value="Unassembled WGS sequence"/>
</dbReference>
<accession>A0A1I7SUF1</accession>
<evidence type="ECO:0000313" key="4">
    <source>
        <dbReference type="Proteomes" id="UP000659654"/>
    </source>
</evidence>
<protein>
    <submittedName>
        <fullName evidence="1">(pine wood nematode) hypothetical protein</fullName>
    </submittedName>
</protein>
<name>A0A1I7SUF1_BURXY</name>
<reference evidence="2" key="2">
    <citation type="submission" date="2020-08" db="EMBL/GenBank/DDBJ databases">
        <authorList>
            <person name="Kikuchi T."/>
        </authorList>
    </citation>
    <scope>NUCLEOTIDE SEQUENCE</scope>
    <source>
        <strain evidence="1">Ka4C1</strain>
    </source>
</reference>
<dbReference type="Proteomes" id="UP000582659">
    <property type="component" value="Unassembled WGS sequence"/>
</dbReference>
<evidence type="ECO:0000313" key="3">
    <source>
        <dbReference type="Proteomes" id="UP000095284"/>
    </source>
</evidence>
<dbReference type="SMR" id="A0A1I7SUF1"/>
<organism evidence="3 5">
    <name type="scientific">Bursaphelenchus xylophilus</name>
    <name type="common">Pinewood nematode worm</name>
    <name type="synonym">Aphelenchoides xylophilus</name>
    <dbReference type="NCBI Taxonomy" id="6326"/>
    <lineage>
        <taxon>Eukaryota</taxon>
        <taxon>Metazoa</taxon>
        <taxon>Ecdysozoa</taxon>
        <taxon>Nematoda</taxon>
        <taxon>Chromadorea</taxon>
        <taxon>Rhabditida</taxon>
        <taxon>Tylenchina</taxon>
        <taxon>Tylenchomorpha</taxon>
        <taxon>Aphelenchoidea</taxon>
        <taxon>Aphelenchoididae</taxon>
        <taxon>Bursaphelenchus</taxon>
    </lineage>
</organism>
<keyword evidence="4" id="KW-1185">Reference proteome</keyword>
<reference evidence="5" key="1">
    <citation type="submission" date="2016-11" db="UniProtKB">
        <authorList>
            <consortium name="WormBaseParasite"/>
        </authorList>
    </citation>
    <scope>IDENTIFICATION</scope>
</reference>
<dbReference type="Proteomes" id="UP000095284">
    <property type="component" value="Unplaced"/>
</dbReference>
<gene>
    <name evidence="1" type="ORF">BXYJ_LOCUS6367</name>
</gene>
<dbReference type="AlphaFoldDB" id="A0A1I7SUF1"/>
<evidence type="ECO:0000313" key="1">
    <source>
        <dbReference type="EMBL" id="CAD5220815.1"/>
    </source>
</evidence>
<evidence type="ECO:0000313" key="2">
    <source>
        <dbReference type="EMBL" id="CAG9107208.1"/>
    </source>
</evidence>
<proteinExistence type="predicted"/>
<sequence>MLKQVGCFIRFWVIFKALNDTPALNAEDVVDEIEHEAAADGLPVVANGNCVKDTFSPENALGILLGGRLTCEQYRYMHSLAPHVFPSFSAMNTVKTNLKEKLKYFVKLYRPLIKYNLQN</sequence>